<evidence type="ECO:0000313" key="1">
    <source>
        <dbReference type="EMBL" id="CAH2001634.1"/>
    </source>
</evidence>
<accession>A0A9P0LMI3</accession>
<protein>
    <submittedName>
        <fullName evidence="1">Uncharacterized protein</fullName>
    </submittedName>
</protein>
<dbReference type="EMBL" id="CAKOFQ010007459">
    <property type="protein sequence ID" value="CAH2001634.1"/>
    <property type="molecule type" value="Genomic_DNA"/>
</dbReference>
<dbReference type="AlphaFoldDB" id="A0A9P0LMI3"/>
<comment type="caution">
    <text evidence="1">The sequence shown here is derived from an EMBL/GenBank/DDBJ whole genome shotgun (WGS) entry which is preliminary data.</text>
</comment>
<sequence>MLTQSIQIIVLARRYRDFSDFPPLRIFATPTLQKVKGADTVLLIIDLSGQVYTFTKDAS</sequence>
<reference evidence="1" key="1">
    <citation type="submission" date="2022-03" db="EMBL/GenBank/DDBJ databases">
        <authorList>
            <person name="Sayadi A."/>
        </authorList>
    </citation>
    <scope>NUCLEOTIDE SEQUENCE</scope>
</reference>
<keyword evidence="2" id="KW-1185">Reference proteome</keyword>
<name>A0A9P0LMI3_ACAOB</name>
<evidence type="ECO:0000313" key="2">
    <source>
        <dbReference type="Proteomes" id="UP001152888"/>
    </source>
</evidence>
<organism evidence="1 2">
    <name type="scientific">Acanthoscelides obtectus</name>
    <name type="common">Bean weevil</name>
    <name type="synonym">Bruchus obtectus</name>
    <dbReference type="NCBI Taxonomy" id="200917"/>
    <lineage>
        <taxon>Eukaryota</taxon>
        <taxon>Metazoa</taxon>
        <taxon>Ecdysozoa</taxon>
        <taxon>Arthropoda</taxon>
        <taxon>Hexapoda</taxon>
        <taxon>Insecta</taxon>
        <taxon>Pterygota</taxon>
        <taxon>Neoptera</taxon>
        <taxon>Endopterygota</taxon>
        <taxon>Coleoptera</taxon>
        <taxon>Polyphaga</taxon>
        <taxon>Cucujiformia</taxon>
        <taxon>Chrysomeloidea</taxon>
        <taxon>Chrysomelidae</taxon>
        <taxon>Bruchinae</taxon>
        <taxon>Bruchini</taxon>
        <taxon>Acanthoscelides</taxon>
    </lineage>
</organism>
<gene>
    <name evidence="1" type="ORF">ACAOBT_LOCUS26316</name>
</gene>
<dbReference type="Proteomes" id="UP001152888">
    <property type="component" value="Unassembled WGS sequence"/>
</dbReference>
<proteinExistence type="predicted"/>